<dbReference type="EMBL" id="WVUK01000047">
    <property type="protein sequence ID" value="KAF7495650.1"/>
    <property type="molecule type" value="Genomic_DNA"/>
</dbReference>
<feature type="signal peptide" evidence="3">
    <location>
        <begin position="1"/>
        <end position="20"/>
    </location>
</feature>
<protein>
    <recommendedName>
        <fullName evidence="4">TIL domain-containing protein</fullName>
    </recommendedName>
</protein>
<dbReference type="OrthoDB" id="6502359at2759"/>
<dbReference type="InterPro" id="IPR002919">
    <property type="entry name" value="TIL_dom"/>
</dbReference>
<accession>A0A834RGS4</accession>
<dbReference type="EnsemblMetazoa" id="SSS_3073s_mrna">
    <property type="protein sequence ID" value="KAF7495650.1"/>
    <property type="gene ID" value="SSS_3073"/>
</dbReference>
<gene>
    <name evidence="5" type="ORF">SSS_3073</name>
</gene>
<feature type="chain" id="PRO_5038316148" description="TIL domain-containing protein" evidence="3">
    <location>
        <begin position="21"/>
        <end position="402"/>
    </location>
</feature>
<dbReference type="AlphaFoldDB" id="A0A834RGS4"/>
<dbReference type="Pfam" id="PF01826">
    <property type="entry name" value="TIL"/>
    <property type="match status" value="5"/>
</dbReference>
<evidence type="ECO:0000259" key="4">
    <source>
        <dbReference type="Pfam" id="PF01826"/>
    </source>
</evidence>
<organism evidence="5">
    <name type="scientific">Sarcoptes scabiei</name>
    <name type="common">Itch mite</name>
    <name type="synonym">Acarus scabiei</name>
    <dbReference type="NCBI Taxonomy" id="52283"/>
    <lineage>
        <taxon>Eukaryota</taxon>
        <taxon>Metazoa</taxon>
        <taxon>Ecdysozoa</taxon>
        <taxon>Arthropoda</taxon>
        <taxon>Chelicerata</taxon>
        <taxon>Arachnida</taxon>
        <taxon>Acari</taxon>
        <taxon>Acariformes</taxon>
        <taxon>Sarcoptiformes</taxon>
        <taxon>Astigmata</taxon>
        <taxon>Psoroptidia</taxon>
        <taxon>Sarcoptoidea</taxon>
        <taxon>Sarcoptidae</taxon>
        <taxon>Sarcoptinae</taxon>
        <taxon>Sarcoptes</taxon>
    </lineage>
</organism>
<evidence type="ECO:0000256" key="1">
    <source>
        <dbReference type="ARBA" id="ARBA00022690"/>
    </source>
</evidence>
<evidence type="ECO:0000313" key="7">
    <source>
        <dbReference type="Proteomes" id="UP000070412"/>
    </source>
</evidence>
<feature type="domain" description="TIL" evidence="4">
    <location>
        <begin position="284"/>
        <end position="340"/>
    </location>
</feature>
<keyword evidence="3" id="KW-0732">Signal</keyword>
<keyword evidence="7" id="KW-1185">Reference proteome</keyword>
<dbReference type="InterPro" id="IPR036084">
    <property type="entry name" value="Ser_inhib-like_sf"/>
</dbReference>
<dbReference type="InterPro" id="IPR051368">
    <property type="entry name" value="SerProtInhib-TIL_Domain"/>
</dbReference>
<dbReference type="Gene3D" id="2.10.25.10">
    <property type="entry name" value="Laminin"/>
    <property type="match status" value="6"/>
</dbReference>
<evidence type="ECO:0000313" key="5">
    <source>
        <dbReference type="EMBL" id="KAF7495650.1"/>
    </source>
</evidence>
<reference evidence="7" key="1">
    <citation type="journal article" date="2020" name="PLoS Negl. Trop. Dis.">
        <title>High-quality nuclear genome for Sarcoptes scabiei-A critical resource for a neglected parasite.</title>
        <authorList>
            <person name="Korhonen P.K."/>
            <person name="Gasser R.B."/>
            <person name="Ma G."/>
            <person name="Wang T."/>
            <person name="Stroehlein A.J."/>
            <person name="Young N.D."/>
            <person name="Ang C.S."/>
            <person name="Fernando D.D."/>
            <person name="Lu H.C."/>
            <person name="Taylor S."/>
            <person name="Reynolds S.L."/>
            <person name="Mofiz E."/>
            <person name="Najaraj S.H."/>
            <person name="Gowda H."/>
            <person name="Madugundu A."/>
            <person name="Renuse S."/>
            <person name="Holt D."/>
            <person name="Pandey A."/>
            <person name="Papenfuss A.T."/>
            <person name="Fischer K."/>
        </authorList>
    </citation>
    <scope>NUCLEOTIDE SEQUENCE [LARGE SCALE GENOMIC DNA]</scope>
</reference>
<evidence type="ECO:0000256" key="3">
    <source>
        <dbReference type="SAM" id="SignalP"/>
    </source>
</evidence>
<reference evidence="5" key="2">
    <citation type="submission" date="2020-01" db="EMBL/GenBank/DDBJ databases">
        <authorList>
            <person name="Korhonen P.K.K."/>
            <person name="Guangxu M.G."/>
            <person name="Wang T.W."/>
            <person name="Stroehlein A.J.S."/>
            <person name="Young N.D."/>
            <person name="Ang C.-S.A."/>
            <person name="Fernando D.W.F."/>
            <person name="Lu H.L."/>
            <person name="Taylor S.T."/>
            <person name="Ehtesham M.E.M."/>
            <person name="Najaraj S.H.N."/>
            <person name="Harsha G.H.G."/>
            <person name="Madugundu A.M."/>
            <person name="Renuse S.R."/>
            <person name="Holt D.H."/>
            <person name="Pandey A.P."/>
            <person name="Papenfuss A.P."/>
            <person name="Gasser R.B.G."/>
            <person name="Fischer K.F."/>
        </authorList>
    </citation>
    <scope>NUCLEOTIDE SEQUENCE</scope>
    <source>
        <strain evidence="5">SSS_KF_BRIS2020</strain>
    </source>
</reference>
<dbReference type="GO" id="GO:0030414">
    <property type="term" value="F:peptidase inhibitor activity"/>
    <property type="evidence" value="ECO:0007669"/>
    <property type="project" value="UniProtKB-KW"/>
</dbReference>
<dbReference type="CDD" id="cd19941">
    <property type="entry name" value="TIL"/>
    <property type="match status" value="6"/>
</dbReference>
<feature type="domain" description="TIL" evidence="4">
    <location>
        <begin position="103"/>
        <end position="159"/>
    </location>
</feature>
<evidence type="ECO:0000256" key="2">
    <source>
        <dbReference type="ARBA" id="ARBA00023157"/>
    </source>
</evidence>
<name>A0A834RGS4_SARSC</name>
<proteinExistence type="predicted"/>
<sequence length="402" mass="45025">MLRQILTLSVFAFALDSTIAKVCLSNGLCYEGIYPSLKPKVCSGRHEHWSRYGGCDKNCLDLLGNSPCPKVGFEKCLCDDGYVRRNKDGTGPCIPPSQCPHRCPKHQHWSKNVGCEKTCHNLSNSRPCSLLLKAGCKCDKGYVRRNKDGTGPCIPPSQCPHRCPKHQHWSKNVGCEKTCHNLSNSRPCSLLLKAGCKCDKGYVRRNKDGTGPCIPPSQCPHRCPKHEHWTRDKGCEKTCGNLGGNRNCPLILTSGCTCNRHFVRKHPDGTGPCIPPSQCPHHRCPKHEHWTRDKGCEKTCGNLDGNRNCPLILTAGCTCNRHLVRKYLDGTGPCIPPSQCPHRRCPGKHEKWDKCRGHCQPTCRHKHPMCDLLCRPGCICEDGYVRKNSHGPCIRKRDCWRK</sequence>
<reference evidence="6" key="3">
    <citation type="submission" date="2022-06" db="UniProtKB">
        <authorList>
            <consortium name="EnsemblMetazoa"/>
        </authorList>
    </citation>
    <scope>IDENTIFICATION</scope>
</reference>
<dbReference type="PANTHER" id="PTHR23259">
    <property type="entry name" value="RIDDLE"/>
    <property type="match status" value="1"/>
</dbReference>
<evidence type="ECO:0000313" key="6">
    <source>
        <dbReference type="EnsemblMetazoa" id="KAF7495650.1"/>
    </source>
</evidence>
<feature type="domain" description="TIL" evidence="4">
    <location>
        <begin position="223"/>
        <end position="279"/>
    </location>
</feature>
<dbReference type="PANTHER" id="PTHR23259:SF70">
    <property type="entry name" value="ACCESSORY GLAND PROTEIN ACP62F-RELATED"/>
    <property type="match status" value="1"/>
</dbReference>
<dbReference type="SUPFAM" id="SSF57567">
    <property type="entry name" value="Serine protease inhibitors"/>
    <property type="match status" value="6"/>
</dbReference>
<feature type="domain" description="TIL" evidence="4">
    <location>
        <begin position="163"/>
        <end position="219"/>
    </location>
</feature>
<keyword evidence="2" id="KW-1015">Disulfide bond</keyword>
<keyword evidence="1" id="KW-0646">Protease inhibitor</keyword>
<dbReference type="Proteomes" id="UP000070412">
    <property type="component" value="Unassembled WGS sequence"/>
</dbReference>
<feature type="domain" description="TIL" evidence="4">
    <location>
        <begin position="347"/>
        <end position="399"/>
    </location>
</feature>